<feature type="transmembrane region" description="Helical" evidence="5">
    <location>
        <begin position="266"/>
        <end position="289"/>
    </location>
</feature>
<dbReference type="Proteomes" id="UP000887578">
    <property type="component" value="Unplaced"/>
</dbReference>
<evidence type="ECO:0000313" key="7">
    <source>
        <dbReference type="WBParaSite" id="PDA_v2.g9443.t1"/>
    </source>
</evidence>
<evidence type="ECO:0000256" key="3">
    <source>
        <dbReference type="ARBA" id="ARBA00022989"/>
    </source>
</evidence>
<keyword evidence="6" id="KW-1185">Reference proteome</keyword>
<dbReference type="InterPro" id="IPR000203">
    <property type="entry name" value="GPS"/>
</dbReference>
<dbReference type="Pfam" id="PF01825">
    <property type="entry name" value="GPS"/>
    <property type="match status" value="1"/>
</dbReference>
<accession>A0A914QZ72</accession>
<dbReference type="InterPro" id="IPR046338">
    <property type="entry name" value="GAIN_dom_sf"/>
</dbReference>
<keyword evidence="3 5" id="KW-1133">Transmembrane helix</keyword>
<evidence type="ECO:0000256" key="1">
    <source>
        <dbReference type="ARBA" id="ARBA00004370"/>
    </source>
</evidence>
<keyword evidence="4 5" id="KW-0472">Membrane</keyword>
<evidence type="ECO:0000313" key="6">
    <source>
        <dbReference type="Proteomes" id="UP000887578"/>
    </source>
</evidence>
<proteinExistence type="predicted"/>
<dbReference type="GO" id="GO:0016020">
    <property type="term" value="C:membrane"/>
    <property type="evidence" value="ECO:0007669"/>
    <property type="project" value="UniProtKB-SubCell"/>
</dbReference>
<dbReference type="Gene3D" id="2.60.220.50">
    <property type="match status" value="1"/>
</dbReference>
<dbReference type="AlphaFoldDB" id="A0A914QZ72"/>
<evidence type="ECO:0000256" key="5">
    <source>
        <dbReference type="SAM" id="Phobius"/>
    </source>
</evidence>
<reference evidence="7" key="1">
    <citation type="submission" date="2022-11" db="UniProtKB">
        <authorList>
            <consortium name="WormBaseParasite"/>
        </authorList>
    </citation>
    <scope>IDENTIFICATION</scope>
</reference>
<name>A0A914QZ72_9BILA</name>
<organism evidence="6 7">
    <name type="scientific">Panagrolaimus davidi</name>
    <dbReference type="NCBI Taxonomy" id="227884"/>
    <lineage>
        <taxon>Eukaryota</taxon>
        <taxon>Metazoa</taxon>
        <taxon>Ecdysozoa</taxon>
        <taxon>Nematoda</taxon>
        <taxon>Chromadorea</taxon>
        <taxon>Rhabditida</taxon>
        <taxon>Tylenchina</taxon>
        <taxon>Panagrolaimomorpha</taxon>
        <taxon>Panagrolaimoidea</taxon>
        <taxon>Panagrolaimidae</taxon>
        <taxon>Panagrolaimus</taxon>
    </lineage>
</organism>
<protein>
    <submittedName>
        <fullName evidence="7">GPS domain-containing protein</fullName>
    </submittedName>
</protein>
<evidence type="ECO:0000256" key="4">
    <source>
        <dbReference type="ARBA" id="ARBA00023136"/>
    </source>
</evidence>
<sequence>MSRLVDTMLEAPSESYIHTHEAGIKTTKLILDSVNRIILNSPSDVSYLNGNNVALLGKQLNCGIGDAGGLTYTGSGFSEDTSTKAKASISIDGNVACQGQGSQRVFYTIYRNSKFFIGSNTKETAKNHFFINFDDEITTTETSEKNSKKCDPSLFGTDDSILSGNVISTNSSSSPASTFIHSVEKEGKSQNIVKIKFDKKHIGVYLHGKLGIRWWDIAGNQWSSEACKIEENGDYYVSTCSHLTDFTLLVDGVNVDPILCNKVLEIVNYIVSIGSMFSLLILNVIYIIIL</sequence>
<evidence type="ECO:0000256" key="2">
    <source>
        <dbReference type="ARBA" id="ARBA00022692"/>
    </source>
</evidence>
<keyword evidence="2 5" id="KW-0812">Transmembrane</keyword>
<comment type="subcellular location">
    <subcellularLocation>
        <location evidence="1">Membrane</location>
    </subcellularLocation>
</comment>
<dbReference type="WBParaSite" id="PDA_v2.g9443.t1">
    <property type="protein sequence ID" value="PDA_v2.g9443.t1"/>
    <property type="gene ID" value="PDA_v2.g9443"/>
</dbReference>